<organism evidence="1 2">
    <name type="scientific">Conexibacter woesei (strain DSM 14684 / CCUG 47730 / CIP 108061 / JCM 11494 / NBRC 100937 / ID131577)</name>
    <dbReference type="NCBI Taxonomy" id="469383"/>
    <lineage>
        <taxon>Bacteria</taxon>
        <taxon>Bacillati</taxon>
        <taxon>Actinomycetota</taxon>
        <taxon>Thermoleophilia</taxon>
        <taxon>Solirubrobacterales</taxon>
        <taxon>Conexibacteraceae</taxon>
        <taxon>Conexibacter</taxon>
    </lineage>
</organism>
<dbReference type="KEGG" id="cwo:Cwoe_5270"/>
<evidence type="ECO:0000313" key="1">
    <source>
        <dbReference type="EMBL" id="ADB53676.1"/>
    </source>
</evidence>
<dbReference type="EMBL" id="CP001854">
    <property type="protein sequence ID" value="ADB53676.1"/>
    <property type="molecule type" value="Genomic_DNA"/>
</dbReference>
<dbReference type="Proteomes" id="UP000008229">
    <property type="component" value="Chromosome"/>
</dbReference>
<protein>
    <recommendedName>
        <fullName evidence="3">DUF2993 domain-containing protein</fullName>
    </recommendedName>
</protein>
<accession>D3FEI4</accession>
<evidence type="ECO:0008006" key="3">
    <source>
        <dbReference type="Google" id="ProtNLM"/>
    </source>
</evidence>
<name>D3FEI4_CONWI</name>
<reference evidence="2" key="2">
    <citation type="submission" date="2010-01" db="EMBL/GenBank/DDBJ databases">
        <title>The complete genome of Conexibacter woesei DSM 14684.</title>
        <authorList>
            <consortium name="US DOE Joint Genome Institute (JGI-PGF)"/>
            <person name="Lucas S."/>
            <person name="Copeland A."/>
            <person name="Lapidus A."/>
            <person name="Glavina del Rio T."/>
            <person name="Dalin E."/>
            <person name="Tice H."/>
            <person name="Bruce D."/>
            <person name="Goodwin L."/>
            <person name="Pitluck S."/>
            <person name="Kyrpides N."/>
            <person name="Mavromatis K."/>
            <person name="Ivanova N."/>
            <person name="Mikhailova N."/>
            <person name="Chertkov O."/>
            <person name="Brettin T."/>
            <person name="Detter J.C."/>
            <person name="Han C."/>
            <person name="Larimer F."/>
            <person name="Land M."/>
            <person name="Hauser L."/>
            <person name="Markowitz V."/>
            <person name="Cheng J.-F."/>
            <person name="Hugenholtz P."/>
            <person name="Woyke T."/>
            <person name="Wu D."/>
            <person name="Pukall R."/>
            <person name="Steenblock K."/>
            <person name="Schneider S."/>
            <person name="Klenk H.-P."/>
            <person name="Eisen J.A."/>
        </authorList>
    </citation>
    <scope>NUCLEOTIDE SEQUENCE [LARGE SCALE GENOMIC DNA]</scope>
    <source>
        <strain evidence="2">DSM 14684 / CIP 108061 / JCM 11494 / NBRC 100937 / ID131577</strain>
    </source>
</reference>
<evidence type="ECO:0000313" key="2">
    <source>
        <dbReference type="Proteomes" id="UP000008229"/>
    </source>
</evidence>
<dbReference type="AlphaFoldDB" id="D3FEI4"/>
<dbReference type="HOGENOM" id="CLU_1568070_0_0_11"/>
<proteinExistence type="predicted"/>
<gene>
    <name evidence="1" type="ordered locus">Cwoe_5270</name>
</gene>
<sequence>MRAFPAVELLWRRADRVEARVRSYDADGIDLADELAQTRGIGELDVRIGRVRATAGVTLDDVRLRKRDGVLSGRAVLDGDELSRALPPRVELALVPRRDGAIMLAGRIGGAEVQLRVVARDGRVIARPEGLLGVFAGYPVFSDPRIDVEQVAAVPLPGGRFALSARARLT</sequence>
<reference evidence="1 2" key="1">
    <citation type="journal article" date="2010" name="Stand. Genomic Sci.">
        <title>Complete genome sequence of Conexibacter woesei type strain (ID131577).</title>
        <authorList>
            <person name="Pukall R."/>
            <person name="Lapidus A."/>
            <person name="Glavina Del Rio T."/>
            <person name="Copeland A."/>
            <person name="Tice H."/>
            <person name="Cheng J.-F."/>
            <person name="Lucas S."/>
            <person name="Chen F."/>
            <person name="Nolan M."/>
            <person name="Bruce D."/>
            <person name="Goodwin L."/>
            <person name="Pitluck S."/>
            <person name="Mavromatis K."/>
            <person name="Ivanova N."/>
            <person name="Ovchinnikova G."/>
            <person name="Pati A."/>
            <person name="Chen A."/>
            <person name="Palaniappan K."/>
            <person name="Land M."/>
            <person name="Hauser L."/>
            <person name="Chang Y.-J."/>
            <person name="Jeffries C.D."/>
            <person name="Chain P."/>
            <person name="Meincke L."/>
            <person name="Sims D."/>
            <person name="Brettin T."/>
            <person name="Detter J.C."/>
            <person name="Rohde M."/>
            <person name="Goeker M."/>
            <person name="Bristow J."/>
            <person name="Eisen J.A."/>
            <person name="Markowitz V."/>
            <person name="Kyrpides N.C."/>
            <person name="Klenk H.-P."/>
            <person name="Hugenholtz P."/>
        </authorList>
    </citation>
    <scope>NUCLEOTIDE SEQUENCE [LARGE SCALE GENOMIC DNA]</scope>
    <source>
        <strain evidence="2">DSM 14684 / CIP 108061 / JCM 11494 / NBRC 100937 / ID131577</strain>
    </source>
</reference>
<keyword evidence="2" id="KW-1185">Reference proteome</keyword>